<dbReference type="GO" id="GO:0005634">
    <property type="term" value="C:nucleus"/>
    <property type="evidence" value="ECO:0007669"/>
    <property type="project" value="TreeGrafter"/>
</dbReference>
<evidence type="ECO:0000313" key="8">
    <source>
        <dbReference type="EMBL" id="KAB7503184.1"/>
    </source>
</evidence>
<feature type="active site" evidence="4">
    <location>
        <position position="371"/>
    </location>
</feature>
<evidence type="ECO:0000256" key="3">
    <source>
        <dbReference type="ARBA" id="ARBA00022801"/>
    </source>
</evidence>
<dbReference type="PANTHER" id="PTHR12837">
    <property type="entry name" value="POLY ADP-RIBOSE GLYCOHYDROLASE"/>
    <property type="match status" value="1"/>
</dbReference>
<organism evidence="8 9">
    <name type="scientific">Armadillidium nasatum</name>
    <dbReference type="NCBI Taxonomy" id="96803"/>
    <lineage>
        <taxon>Eukaryota</taxon>
        <taxon>Metazoa</taxon>
        <taxon>Ecdysozoa</taxon>
        <taxon>Arthropoda</taxon>
        <taxon>Crustacea</taxon>
        <taxon>Multicrustacea</taxon>
        <taxon>Malacostraca</taxon>
        <taxon>Eumalacostraca</taxon>
        <taxon>Peracarida</taxon>
        <taxon>Isopoda</taxon>
        <taxon>Oniscidea</taxon>
        <taxon>Crinocheta</taxon>
        <taxon>Armadillidiidae</taxon>
        <taxon>Armadillidium</taxon>
    </lineage>
</organism>
<dbReference type="GO" id="GO:0006282">
    <property type="term" value="P:regulation of DNA repair"/>
    <property type="evidence" value="ECO:0007669"/>
    <property type="project" value="InterPro"/>
</dbReference>
<feature type="compositionally biased region" description="Polar residues" evidence="5">
    <location>
        <begin position="38"/>
        <end position="49"/>
    </location>
</feature>
<dbReference type="InterPro" id="IPR048362">
    <property type="entry name" value="PARG_helical"/>
</dbReference>
<comment type="similarity">
    <text evidence="1">Belongs to the poly(ADP-ribose) glycohydrolase family.</text>
</comment>
<accession>A0A5N5T971</accession>
<dbReference type="Pfam" id="PF05028">
    <property type="entry name" value="PARG_cat_C"/>
    <property type="match status" value="1"/>
</dbReference>
<evidence type="ECO:0000256" key="5">
    <source>
        <dbReference type="SAM" id="MobiDB-lite"/>
    </source>
</evidence>
<dbReference type="Pfam" id="PF20811">
    <property type="entry name" value="PARG_cat_N"/>
    <property type="match status" value="1"/>
</dbReference>
<keyword evidence="3 8" id="KW-0378">Hydrolase</keyword>
<dbReference type="Proteomes" id="UP000326759">
    <property type="component" value="Unassembled WGS sequence"/>
</dbReference>
<dbReference type="EC" id="3.2.1.143" evidence="2"/>
<reference evidence="8 9" key="1">
    <citation type="journal article" date="2019" name="PLoS Biol.">
        <title>Sex chromosomes control vertical transmission of feminizing Wolbachia symbionts in an isopod.</title>
        <authorList>
            <person name="Becking T."/>
            <person name="Chebbi M.A."/>
            <person name="Giraud I."/>
            <person name="Moumen B."/>
            <person name="Laverre T."/>
            <person name="Caubet Y."/>
            <person name="Peccoud J."/>
            <person name="Gilbert C."/>
            <person name="Cordaux R."/>
        </authorList>
    </citation>
    <scope>NUCLEOTIDE SEQUENCE [LARGE SCALE GENOMIC DNA]</scope>
    <source>
        <strain evidence="8">ANa2</strain>
        <tissue evidence="8">Whole body excluding digestive tract and cuticle</tissue>
    </source>
</reference>
<dbReference type="GO" id="GO:0009225">
    <property type="term" value="P:nucleotide-sugar metabolic process"/>
    <property type="evidence" value="ECO:0007669"/>
    <property type="project" value="TreeGrafter"/>
</dbReference>
<sequence length="394" mass="45335">MSVSRSSSNSSIEFGSVKKKSKIDISLSPDMFEDSQNMEEPSHSSQSKKITWRGSPLLSFVALSPSNLNVPPVLPTPDHNVYVKLPISFPMDPYPEQYKDIWNGSYVRMPNSPESLYPVQTEHGRSTIVKRWCVIEEAFQKQITCFQDLRKAILSYNHRYEDKWKFDGLKHLLEEDFIDEERDFFFKNILPKIIKLALDLPKLLTRPVSLLKKKCTKSVTLSQEQIASLLANAFLCTFPRRNAKGSQTEYATYPDINFNRLIWDKILPRKLIAVNINRLFLHKEKRALEKLKCIIHYFKEVTSRDCCGVVTFSRQYCRDEDMAEFQTSSLPITRLHIDSNGLIEETHGLLQVDFANKYIGGGVLGLGCVQEEIRFVLCPELLVARLFTEVLDKA</sequence>
<feature type="active site" evidence="4">
    <location>
        <position position="372"/>
    </location>
</feature>
<evidence type="ECO:0000259" key="6">
    <source>
        <dbReference type="Pfam" id="PF05028"/>
    </source>
</evidence>
<dbReference type="EMBL" id="SEYY01005690">
    <property type="protein sequence ID" value="KAB7503184.1"/>
    <property type="molecule type" value="Genomic_DNA"/>
</dbReference>
<evidence type="ECO:0000313" key="9">
    <source>
        <dbReference type="Proteomes" id="UP000326759"/>
    </source>
</evidence>
<evidence type="ECO:0000256" key="2">
    <source>
        <dbReference type="ARBA" id="ARBA00012255"/>
    </source>
</evidence>
<protein>
    <recommendedName>
        <fullName evidence="2">poly(ADP-ribose) glycohydrolase</fullName>
        <ecNumber evidence="2">3.2.1.143</ecNumber>
    </recommendedName>
</protein>
<evidence type="ECO:0000259" key="7">
    <source>
        <dbReference type="Pfam" id="PF20811"/>
    </source>
</evidence>
<feature type="compositionally biased region" description="Low complexity" evidence="5">
    <location>
        <begin position="1"/>
        <end position="15"/>
    </location>
</feature>
<dbReference type="AlphaFoldDB" id="A0A5N5T971"/>
<dbReference type="GO" id="GO:0005975">
    <property type="term" value="P:carbohydrate metabolic process"/>
    <property type="evidence" value="ECO:0007669"/>
    <property type="project" value="InterPro"/>
</dbReference>
<feature type="region of interest" description="Disordered" evidence="5">
    <location>
        <begin position="1"/>
        <end position="50"/>
    </location>
</feature>
<dbReference type="GO" id="GO:1990966">
    <property type="term" value="P:ATP generation from poly-ADP-D-ribose"/>
    <property type="evidence" value="ECO:0007669"/>
    <property type="project" value="TreeGrafter"/>
</dbReference>
<feature type="domain" description="PARG catalytic Macro" evidence="6">
    <location>
        <begin position="324"/>
        <end position="393"/>
    </location>
</feature>
<keyword evidence="9" id="KW-1185">Reference proteome</keyword>
<dbReference type="GO" id="GO:0004649">
    <property type="term" value="F:poly(ADP-ribose) glycohydrolase activity"/>
    <property type="evidence" value="ECO:0007669"/>
    <property type="project" value="UniProtKB-EC"/>
</dbReference>
<feature type="domain" description="PARG helical" evidence="7">
    <location>
        <begin position="179"/>
        <end position="314"/>
    </location>
</feature>
<dbReference type="GO" id="GO:0005737">
    <property type="term" value="C:cytoplasm"/>
    <property type="evidence" value="ECO:0007669"/>
    <property type="project" value="TreeGrafter"/>
</dbReference>
<comment type="caution">
    <text evidence="8">The sequence shown here is derived from an EMBL/GenBank/DDBJ whole genome shotgun (WGS) entry which is preliminary data.</text>
</comment>
<evidence type="ECO:0000256" key="1">
    <source>
        <dbReference type="ARBA" id="ARBA00009545"/>
    </source>
</evidence>
<dbReference type="InterPro" id="IPR046372">
    <property type="entry name" value="PARG_cat_C"/>
</dbReference>
<name>A0A5N5T971_9CRUS</name>
<feature type="active site" evidence="4">
    <location>
        <position position="353"/>
    </location>
</feature>
<gene>
    <name evidence="8" type="primary">Parg</name>
    <name evidence="8" type="ORF">Anas_06847</name>
</gene>
<dbReference type="OrthoDB" id="1937899at2759"/>
<dbReference type="PANTHER" id="PTHR12837:SF15">
    <property type="entry name" value="POLY(ADP-RIBOSE) GLYCOHYDROLASE"/>
    <property type="match status" value="1"/>
</dbReference>
<proteinExistence type="inferred from homology"/>
<dbReference type="InterPro" id="IPR007724">
    <property type="entry name" value="Poly_GlycHdrlase"/>
</dbReference>
<evidence type="ECO:0000256" key="4">
    <source>
        <dbReference type="PIRSR" id="PIRSR607724-1"/>
    </source>
</evidence>